<feature type="domain" description="DUF1553" evidence="4">
    <location>
        <begin position="515"/>
        <end position="577"/>
    </location>
</feature>
<name>A0ABS5BUN6_9BACT</name>
<evidence type="ECO:0000256" key="2">
    <source>
        <dbReference type="SAM" id="SignalP"/>
    </source>
</evidence>
<comment type="caution">
    <text evidence="6">The sequence shown here is derived from an EMBL/GenBank/DDBJ whole genome shotgun (WGS) entry which is preliminary data.</text>
</comment>
<evidence type="ECO:0000313" key="6">
    <source>
        <dbReference type="EMBL" id="MBP3957438.1"/>
    </source>
</evidence>
<feature type="domain" description="DUF1549" evidence="3">
    <location>
        <begin position="143"/>
        <end position="348"/>
    </location>
</feature>
<feature type="signal peptide" evidence="2">
    <location>
        <begin position="1"/>
        <end position="20"/>
    </location>
</feature>
<organism evidence="6 7">
    <name type="scientific">Gemmata palustris</name>
    <dbReference type="NCBI Taxonomy" id="2822762"/>
    <lineage>
        <taxon>Bacteria</taxon>
        <taxon>Pseudomonadati</taxon>
        <taxon>Planctomycetota</taxon>
        <taxon>Planctomycetia</taxon>
        <taxon>Gemmatales</taxon>
        <taxon>Gemmataceae</taxon>
        <taxon>Gemmata</taxon>
    </lineage>
</organism>
<evidence type="ECO:0000259" key="5">
    <source>
        <dbReference type="Pfam" id="PF07635"/>
    </source>
</evidence>
<evidence type="ECO:0000313" key="7">
    <source>
        <dbReference type="Proteomes" id="UP000676565"/>
    </source>
</evidence>
<dbReference type="Pfam" id="PF07635">
    <property type="entry name" value="PSCyt1"/>
    <property type="match status" value="1"/>
</dbReference>
<dbReference type="InterPro" id="IPR036909">
    <property type="entry name" value="Cyt_c-like_dom_sf"/>
</dbReference>
<dbReference type="InterPro" id="IPR022655">
    <property type="entry name" value="DUF1553"/>
</dbReference>
<proteinExistence type="predicted"/>
<reference evidence="6 7" key="1">
    <citation type="submission" date="2021-04" db="EMBL/GenBank/DDBJ databases">
        <authorList>
            <person name="Ivanova A."/>
        </authorList>
    </citation>
    <scope>NUCLEOTIDE SEQUENCE [LARGE SCALE GENOMIC DNA]</scope>
    <source>
        <strain evidence="6 7">G18</strain>
    </source>
</reference>
<feature type="domain" description="DUF1553" evidence="4">
    <location>
        <begin position="651"/>
        <end position="842"/>
    </location>
</feature>
<evidence type="ECO:0000256" key="1">
    <source>
        <dbReference type="SAM" id="MobiDB-lite"/>
    </source>
</evidence>
<feature type="chain" id="PRO_5045245885" evidence="2">
    <location>
        <begin position="21"/>
        <end position="898"/>
    </location>
</feature>
<dbReference type="Pfam" id="PF07587">
    <property type="entry name" value="PSD1"/>
    <property type="match status" value="2"/>
</dbReference>
<dbReference type="SUPFAM" id="SSF46626">
    <property type="entry name" value="Cytochrome c"/>
    <property type="match status" value="1"/>
</dbReference>
<dbReference type="RefSeq" id="WP_210656486.1">
    <property type="nucleotide sequence ID" value="NZ_JAGKQQ010000001.1"/>
</dbReference>
<dbReference type="InterPro" id="IPR011444">
    <property type="entry name" value="DUF1549"/>
</dbReference>
<keyword evidence="2" id="KW-0732">Signal</keyword>
<dbReference type="EMBL" id="JAGKQQ010000001">
    <property type="protein sequence ID" value="MBP3957438.1"/>
    <property type="molecule type" value="Genomic_DNA"/>
</dbReference>
<dbReference type="PANTHER" id="PTHR35889:SF3">
    <property type="entry name" value="F-BOX DOMAIN-CONTAINING PROTEIN"/>
    <property type="match status" value="1"/>
</dbReference>
<feature type="region of interest" description="Disordered" evidence="1">
    <location>
        <begin position="577"/>
        <end position="641"/>
    </location>
</feature>
<evidence type="ECO:0000259" key="3">
    <source>
        <dbReference type="Pfam" id="PF07583"/>
    </source>
</evidence>
<protein>
    <submittedName>
        <fullName evidence="6">PSD1 domain-containing protein</fullName>
    </submittedName>
</protein>
<dbReference type="InterPro" id="IPR011429">
    <property type="entry name" value="Cyt_c_Planctomycete-type"/>
</dbReference>
<dbReference type="Proteomes" id="UP000676565">
    <property type="component" value="Unassembled WGS sequence"/>
</dbReference>
<keyword evidence="7" id="KW-1185">Reference proteome</keyword>
<gene>
    <name evidence="6" type="ORF">J8F10_19500</name>
</gene>
<dbReference type="PANTHER" id="PTHR35889">
    <property type="entry name" value="CYCLOINULO-OLIGOSACCHARIDE FRUCTANOTRANSFERASE-RELATED"/>
    <property type="match status" value="1"/>
</dbReference>
<sequence>MMRHFLALAVLFAFTQLARAQEKIDFARDVLPILSNHCFQCHGPDEKARKGDLRLDTKEDALRKQGAVIVPNKSSESEFIKRIESADPKEVMPPRKANKPLKPEQVAVLKKWIDQGASWGTHWSFVKPVRPVPPSTKYPTQNPIDKFVFARLEKEKLTPSPEADKERLIRRVTLDLTGLPPTPEEVDAFLKDDSPGAYETVVDRLLASPRFGERMAWDWLDAARYADSNGYQGDGERTMWPWRDWVVKAYNDNLPFDQFTTWQLAGDHLPKPSREQLLATAFNRNHMINGEGGRIAEENRVEYVFDQTETTATVWMGLTVGCARCHDHKFDPILQKDYYSLFAYFNQTPVNGGNGSGQTPPVMDFGTPEQEKKRKDTQVAYDELVKKIVPIETKLREAGMVKNKDGKYETTLPQLIESALRKGPNDRADQNYDELTKHYKDKEPEYVKLLGEVRKAKQIRDSASAALPKVMVMGDQPTPRETFILTRGAYDKKEGKVPPGTPVGLPALPKGASANRLALAEWIASKDNPLTARVAVNRLWQMFFGTGLVKTGDDFGVQGERPSHPELLDWLAVEFQNPTPAPKGEGLQQPTLPPPSFLGKGAGGLGSADNPSPTTSLNGEGPKTKTSGTAPGGSGSALPSFLGKGAGGLGSSPWDTKHIVRLIVTSATYRQSAKVTPELLERDPDNRLLARGPRYRLPSWVIRDQALAASGLLTPTYGGPPVKTYQPPGIWEEATFGNKRYVQDKGEALYRRSLYVFWRRIVGPTMFFDVANRQTCSVKTTTTNTPLHALVTLNDTTYVEAARALAQLALEKGGATDAERLAFTFRRVTSRKATATEQKLLGAALEKQRKLFAADRAAALKLLKVGDSPRNEKLDATEHAALAAVCLMMLNLDETLNK</sequence>
<evidence type="ECO:0000259" key="4">
    <source>
        <dbReference type="Pfam" id="PF07587"/>
    </source>
</evidence>
<feature type="compositionally biased region" description="Polar residues" evidence="1">
    <location>
        <begin position="609"/>
        <end position="618"/>
    </location>
</feature>
<feature type="domain" description="Cytochrome C Planctomycete-type" evidence="5">
    <location>
        <begin position="38"/>
        <end position="95"/>
    </location>
</feature>
<dbReference type="Pfam" id="PF07583">
    <property type="entry name" value="PSCyt2"/>
    <property type="match status" value="1"/>
</dbReference>
<accession>A0ABS5BUN6</accession>